<organism evidence="1 2">
    <name type="scientific">Boletus reticuloceps</name>
    <dbReference type="NCBI Taxonomy" id="495285"/>
    <lineage>
        <taxon>Eukaryota</taxon>
        <taxon>Fungi</taxon>
        <taxon>Dikarya</taxon>
        <taxon>Basidiomycota</taxon>
        <taxon>Agaricomycotina</taxon>
        <taxon>Agaricomycetes</taxon>
        <taxon>Agaricomycetidae</taxon>
        <taxon>Boletales</taxon>
        <taxon>Boletineae</taxon>
        <taxon>Boletaceae</taxon>
        <taxon>Boletoideae</taxon>
        <taxon>Boletus</taxon>
    </lineage>
</organism>
<gene>
    <name evidence="1" type="ORF">JVT61DRAFT_1634</name>
</gene>
<proteinExistence type="predicted"/>
<keyword evidence="2" id="KW-1185">Reference proteome</keyword>
<dbReference type="AlphaFoldDB" id="A0A8I2YTH1"/>
<protein>
    <submittedName>
        <fullName evidence="1">Uncharacterized protein</fullName>
    </submittedName>
</protein>
<reference evidence="1" key="1">
    <citation type="submission" date="2021-03" db="EMBL/GenBank/DDBJ databases">
        <title>Evolutionary innovations through gain and loss of genes in the ectomycorrhizal Boletales.</title>
        <authorList>
            <person name="Wu G."/>
            <person name="Miyauchi S."/>
            <person name="Morin E."/>
            <person name="Yang Z.-L."/>
            <person name="Xu J."/>
            <person name="Martin F.M."/>
        </authorList>
    </citation>
    <scope>NUCLEOTIDE SEQUENCE</scope>
    <source>
        <strain evidence="1">BR01</strain>
    </source>
</reference>
<name>A0A8I2YTH1_9AGAM</name>
<evidence type="ECO:0000313" key="1">
    <source>
        <dbReference type="EMBL" id="KAG6376648.1"/>
    </source>
</evidence>
<evidence type="ECO:0000313" key="2">
    <source>
        <dbReference type="Proteomes" id="UP000683000"/>
    </source>
</evidence>
<dbReference type="EMBL" id="JAGFBS010000011">
    <property type="protein sequence ID" value="KAG6376648.1"/>
    <property type="molecule type" value="Genomic_DNA"/>
</dbReference>
<dbReference type="Proteomes" id="UP000683000">
    <property type="component" value="Unassembled WGS sequence"/>
</dbReference>
<comment type="caution">
    <text evidence="1">The sequence shown here is derived from an EMBL/GenBank/DDBJ whole genome shotgun (WGS) entry which is preliminary data.</text>
</comment>
<sequence length="73" mass="8440">MGTTKLPAWLLAMLGHYPSIKDYEVASAEECVKYWQEHTEKYVQERALSSSFDRLSLKAMSSSRWTHDQIKCA</sequence>
<accession>A0A8I2YTH1</accession>